<evidence type="ECO:0000256" key="1">
    <source>
        <dbReference type="SAM" id="MobiDB-lite"/>
    </source>
</evidence>
<sequence>MERRDGDAGTSYSGVLRDPTGTHLFNIAPFQPELHVDAEEMLSKFEAGERFLVMLVGKARWYETEDGGIFTSLRAEEFATVEKSRYLDWLVDVSNSTLRRLNAYNLSLETELQPAPLKTAGVPEDLIDGIILSRGHYSEFDPEEYVLGVRQAMALATGRTEIEDSPSEPVAPVPTLDEDVSSAQENPPTPTEPTGDIMALLVETIRSQDTGEGVEYGSVVDALVHAGHSREAAEDAIQDTRDQGEVMEPRFGFFQLVPE</sequence>
<reference evidence="2" key="1">
    <citation type="submission" date="2018-05" db="EMBL/GenBank/DDBJ databases">
        <authorList>
            <person name="Lanie J.A."/>
            <person name="Ng W.-L."/>
            <person name="Kazmierczak K.M."/>
            <person name="Andrzejewski T.M."/>
            <person name="Davidsen T.M."/>
            <person name="Wayne K.J."/>
            <person name="Tettelin H."/>
            <person name="Glass J.I."/>
            <person name="Rusch D."/>
            <person name="Podicherti R."/>
            <person name="Tsui H.-C.T."/>
            <person name="Winkler M.E."/>
        </authorList>
    </citation>
    <scope>NUCLEOTIDE SEQUENCE</scope>
</reference>
<dbReference type="InterPro" id="IPR036388">
    <property type="entry name" value="WH-like_DNA-bd_sf"/>
</dbReference>
<gene>
    <name evidence="2" type="ORF">METZ01_LOCUS206150</name>
</gene>
<evidence type="ECO:0000313" key="2">
    <source>
        <dbReference type="EMBL" id="SVB53296.1"/>
    </source>
</evidence>
<accession>A0A382ER81</accession>
<dbReference type="AlphaFoldDB" id="A0A382ER81"/>
<name>A0A382ER81_9ZZZZ</name>
<dbReference type="EMBL" id="UINC01045937">
    <property type="protein sequence ID" value="SVB53296.1"/>
    <property type="molecule type" value="Genomic_DNA"/>
</dbReference>
<dbReference type="Gene3D" id="1.10.10.10">
    <property type="entry name" value="Winged helix-like DNA-binding domain superfamily/Winged helix DNA-binding domain"/>
    <property type="match status" value="1"/>
</dbReference>
<feature type="region of interest" description="Disordered" evidence="1">
    <location>
        <begin position="158"/>
        <end position="195"/>
    </location>
</feature>
<protein>
    <submittedName>
        <fullName evidence="2">Uncharacterized protein</fullName>
    </submittedName>
</protein>
<proteinExistence type="predicted"/>
<organism evidence="2">
    <name type="scientific">marine metagenome</name>
    <dbReference type="NCBI Taxonomy" id="408172"/>
    <lineage>
        <taxon>unclassified sequences</taxon>
        <taxon>metagenomes</taxon>
        <taxon>ecological metagenomes</taxon>
    </lineage>
</organism>